<sequence>MRKMDSIIIHCSATRQGADFGAADIARWHRQRGFRDIGYHYVIRLDGTLEKGRPIEQAGAHCKGWNAASIGICYIGGLDANGKPADTRTPEQKEALRKLVKELQRKYGIRQVMGHRDTSPDRNGNGEIEPEEYVKACPCFDVGKWMKESLLVLAAVCLLAACGSHKSVRHEQSREKVDSSAGYVSDSMLERQVKAEWNGRKLDRLEQTVLTFRQDSLTRKPVLAAVVHTRSRCTEEQVKTEHRREEGRQKQMEQHRLQQETVREEERLESGERHSVWLKWGIGGMAVLFLLFFCRFTRK</sequence>
<dbReference type="InterPro" id="IPR002502">
    <property type="entry name" value="Amidase_domain"/>
</dbReference>
<dbReference type="InterPro" id="IPR015510">
    <property type="entry name" value="PGRP"/>
</dbReference>
<keyword evidence="7" id="KW-1185">Reference proteome</keyword>
<dbReference type="Pfam" id="PF01510">
    <property type="entry name" value="Amidase_2"/>
    <property type="match status" value="1"/>
</dbReference>
<dbReference type="PANTHER" id="PTHR11022">
    <property type="entry name" value="PEPTIDOGLYCAN RECOGNITION PROTEIN"/>
    <property type="match status" value="1"/>
</dbReference>
<dbReference type="Proteomes" id="UP000766986">
    <property type="component" value="Unassembled WGS sequence"/>
</dbReference>
<gene>
    <name evidence="6" type="ORF">H7U35_13970</name>
</gene>
<dbReference type="SMART" id="SM00644">
    <property type="entry name" value="Ami_2"/>
    <property type="match status" value="1"/>
</dbReference>
<accession>A0ABS2E3V4</accession>
<feature type="domain" description="Peptidoglycan recognition protein family" evidence="5">
    <location>
        <begin position="1"/>
        <end position="119"/>
    </location>
</feature>
<keyword evidence="3" id="KW-1133">Transmembrane helix</keyword>
<reference evidence="6 7" key="1">
    <citation type="journal article" date="2021" name="Sci. Rep.">
        <title>The distribution of antibiotic resistance genes in chicken gut microbiota commensals.</title>
        <authorList>
            <person name="Juricova H."/>
            <person name="Matiasovicova J."/>
            <person name="Kubasova T."/>
            <person name="Cejkova D."/>
            <person name="Rychlik I."/>
        </authorList>
    </citation>
    <scope>NUCLEOTIDE SEQUENCE [LARGE SCALE GENOMIC DNA]</scope>
    <source>
        <strain evidence="6 7">An772</strain>
    </source>
</reference>
<dbReference type="CDD" id="cd06583">
    <property type="entry name" value="PGRP"/>
    <property type="match status" value="1"/>
</dbReference>
<dbReference type="RefSeq" id="WP_205096464.1">
    <property type="nucleotide sequence ID" value="NZ_JACLYZ010000048.1"/>
</dbReference>
<dbReference type="SUPFAM" id="SSF55846">
    <property type="entry name" value="N-acetylmuramoyl-L-alanine amidase-like"/>
    <property type="match status" value="1"/>
</dbReference>
<evidence type="ECO:0000313" key="6">
    <source>
        <dbReference type="EMBL" id="MBM6736305.1"/>
    </source>
</evidence>
<dbReference type="SMART" id="SM00701">
    <property type="entry name" value="PGRP"/>
    <property type="match status" value="1"/>
</dbReference>
<comment type="caution">
    <text evidence="6">The sequence shown here is derived from an EMBL/GenBank/DDBJ whole genome shotgun (WGS) entry which is preliminary data.</text>
</comment>
<evidence type="ECO:0000259" key="5">
    <source>
        <dbReference type="SMART" id="SM00701"/>
    </source>
</evidence>
<dbReference type="InterPro" id="IPR018247">
    <property type="entry name" value="EF_Hand_1_Ca_BS"/>
</dbReference>
<evidence type="ECO:0000256" key="1">
    <source>
        <dbReference type="ARBA" id="ARBA00007553"/>
    </source>
</evidence>
<evidence type="ECO:0000256" key="3">
    <source>
        <dbReference type="SAM" id="Phobius"/>
    </source>
</evidence>
<feature type="domain" description="N-acetylmuramoyl-L-alanine amidase" evidence="4">
    <location>
        <begin position="1"/>
        <end position="126"/>
    </location>
</feature>
<dbReference type="InterPro" id="IPR006619">
    <property type="entry name" value="PGRP_domain_met/bac"/>
</dbReference>
<keyword evidence="3" id="KW-0472">Membrane</keyword>
<dbReference type="PANTHER" id="PTHR11022:SF41">
    <property type="entry name" value="PEPTIDOGLYCAN-RECOGNITION PROTEIN LC-RELATED"/>
    <property type="match status" value="1"/>
</dbReference>
<dbReference type="Gene3D" id="3.40.80.10">
    <property type="entry name" value="Peptidoglycan recognition protein-like"/>
    <property type="match status" value="1"/>
</dbReference>
<comment type="similarity">
    <text evidence="1">Belongs to the N-acetylmuramoyl-L-alanine amidase 2 family.</text>
</comment>
<name>A0ABS2E3V4_9BACT</name>
<protein>
    <submittedName>
        <fullName evidence="6">N-acetylmuramoyl-L-alanine amidase</fullName>
    </submittedName>
</protein>
<feature type="region of interest" description="Disordered" evidence="2">
    <location>
        <begin position="235"/>
        <end position="266"/>
    </location>
</feature>
<keyword evidence="3" id="KW-0812">Transmembrane</keyword>
<dbReference type="PROSITE" id="PS00018">
    <property type="entry name" value="EF_HAND_1"/>
    <property type="match status" value="1"/>
</dbReference>
<feature type="transmembrane region" description="Helical" evidence="3">
    <location>
        <begin position="277"/>
        <end position="296"/>
    </location>
</feature>
<dbReference type="EMBL" id="JACLYZ010000048">
    <property type="protein sequence ID" value="MBM6736305.1"/>
    <property type="molecule type" value="Genomic_DNA"/>
</dbReference>
<dbReference type="InterPro" id="IPR036505">
    <property type="entry name" value="Amidase/PGRP_sf"/>
</dbReference>
<evidence type="ECO:0000313" key="7">
    <source>
        <dbReference type="Proteomes" id="UP000766986"/>
    </source>
</evidence>
<evidence type="ECO:0000259" key="4">
    <source>
        <dbReference type="SMART" id="SM00644"/>
    </source>
</evidence>
<organism evidence="6 7">
    <name type="scientific">Mediterranea massiliensis</name>
    <dbReference type="NCBI Taxonomy" id="1841865"/>
    <lineage>
        <taxon>Bacteria</taxon>
        <taxon>Pseudomonadati</taxon>
        <taxon>Bacteroidota</taxon>
        <taxon>Bacteroidia</taxon>
        <taxon>Bacteroidales</taxon>
        <taxon>Bacteroidaceae</taxon>
        <taxon>Mediterranea</taxon>
    </lineage>
</organism>
<evidence type="ECO:0000256" key="2">
    <source>
        <dbReference type="SAM" id="MobiDB-lite"/>
    </source>
</evidence>
<proteinExistence type="inferred from homology"/>